<protein>
    <submittedName>
        <fullName evidence="3">Sorbosone dehydrogenase</fullName>
    </submittedName>
</protein>
<sequence length="458" mass="48336">MKAPQQAPTRIARAWQMSALAVAAALLVAGCGEAAKLAPEVTTGPRPQLVEPNKTMIPTVNVAPAVGWTDTAAPTPAEGLRVTALARGLEHPRWVYTLPNGDVLVAESNKPPKPGGSSDGGSGPIAKIRNWVMGKVMARAGAGVPSPNRITLLRDADGDGVAEVKQVFMTNLMSPYGMALVGNELFIANADALVKVPYTEGETSVKVNPTLVTQLPAGINHHWTKNVIANADGTKLYVTVGSNSNIGENGLAAEEGRAAIWEVDAKTGEKRLFASGLRNPNGMGWDPDTNVLWTVVNERDEIGSDLVPDYLTSVKEGAFYGWPWTYYGGIVDARVTPQNPEMAAKAIAPDYALGSHVAPLGMTFSHARGMPPEFASGVFIGEHGSWNRKPKSGYKVVFVPFIGGKPSGPPVDILTGFLTADEKAQGRPVGVTLDKSGALLVADDVGNAVWRVSRAKPQ</sequence>
<dbReference type="EMBL" id="JXQQ01000044">
    <property type="protein sequence ID" value="KIQ29631.1"/>
    <property type="molecule type" value="Genomic_DNA"/>
</dbReference>
<evidence type="ECO:0000259" key="2">
    <source>
        <dbReference type="Pfam" id="PF22807"/>
    </source>
</evidence>
<dbReference type="Gene3D" id="2.120.10.30">
    <property type="entry name" value="TolB, C-terminal domain"/>
    <property type="match status" value="1"/>
</dbReference>
<dbReference type="PANTHER" id="PTHR33546">
    <property type="entry name" value="LARGE, MULTIFUNCTIONAL SECRETED PROTEIN-RELATED"/>
    <property type="match status" value="1"/>
</dbReference>
<feature type="domain" description="Pyrroloquinoline quinone-dependent pyranose dehydrogenase beta-propeller" evidence="2">
    <location>
        <begin position="155"/>
        <end position="303"/>
    </location>
</feature>
<evidence type="ECO:0000313" key="4">
    <source>
        <dbReference type="Proteomes" id="UP000032067"/>
    </source>
</evidence>
<feature type="domain" description="Pyrroloquinoline quinone-dependent pyranose dehydrogenase beta-propeller" evidence="2">
    <location>
        <begin position="343"/>
        <end position="454"/>
    </location>
</feature>
<reference evidence="3 4" key="1">
    <citation type="submission" date="2014-12" db="EMBL/GenBank/DDBJ databases">
        <title>16Stimator: statistical estimation of ribosomal gene copy numbers from draft genome assemblies.</title>
        <authorList>
            <person name="Perisin M.A."/>
            <person name="Vetter M."/>
            <person name="Gilbert J.A."/>
            <person name="Bergelson J."/>
        </authorList>
    </citation>
    <scope>NUCLEOTIDE SEQUENCE [LARGE SCALE GENOMIC DNA]</scope>
    <source>
        <strain evidence="3 4">MEDvA23</strain>
    </source>
</reference>
<dbReference type="Proteomes" id="UP000032067">
    <property type="component" value="Unassembled WGS sequence"/>
</dbReference>
<dbReference type="SUPFAM" id="SSF50952">
    <property type="entry name" value="Soluble quinoprotein glucose dehydrogenase"/>
    <property type="match status" value="1"/>
</dbReference>
<accession>A0A0D0MB98</accession>
<dbReference type="Pfam" id="PF22807">
    <property type="entry name" value="TrAA12"/>
    <property type="match status" value="2"/>
</dbReference>
<dbReference type="AlphaFoldDB" id="A0A0D0MB98"/>
<name>A0A0D0MB98_VARPD</name>
<gene>
    <name evidence="3" type="ORF">RT97_18885</name>
</gene>
<dbReference type="PANTHER" id="PTHR33546:SF1">
    <property type="entry name" value="LARGE, MULTIFUNCTIONAL SECRETED PROTEIN"/>
    <property type="match status" value="1"/>
</dbReference>
<proteinExistence type="predicted"/>
<dbReference type="InterPro" id="IPR011041">
    <property type="entry name" value="Quinoprot_gluc/sorb_DH_b-prop"/>
</dbReference>
<keyword evidence="1" id="KW-0732">Signal</keyword>
<evidence type="ECO:0000313" key="3">
    <source>
        <dbReference type="EMBL" id="KIQ29631.1"/>
    </source>
</evidence>
<dbReference type="InterPro" id="IPR054539">
    <property type="entry name" value="Beta-prop_PDH"/>
</dbReference>
<comment type="caution">
    <text evidence="3">The sequence shown here is derived from an EMBL/GenBank/DDBJ whole genome shotgun (WGS) entry which is preliminary data.</text>
</comment>
<evidence type="ECO:0000256" key="1">
    <source>
        <dbReference type="SAM" id="SignalP"/>
    </source>
</evidence>
<feature type="signal peptide" evidence="1">
    <location>
        <begin position="1"/>
        <end position="34"/>
    </location>
</feature>
<dbReference type="InterPro" id="IPR011042">
    <property type="entry name" value="6-blade_b-propeller_TolB-like"/>
</dbReference>
<dbReference type="RefSeq" id="WP_042580335.1">
    <property type="nucleotide sequence ID" value="NZ_JXQQ01000044.1"/>
</dbReference>
<dbReference type="PROSITE" id="PS51257">
    <property type="entry name" value="PROKAR_LIPOPROTEIN"/>
    <property type="match status" value="1"/>
</dbReference>
<feature type="chain" id="PRO_5002216467" evidence="1">
    <location>
        <begin position="35"/>
        <end position="458"/>
    </location>
</feature>
<organism evidence="3 4">
    <name type="scientific">Variovorax paradoxus</name>
    <dbReference type="NCBI Taxonomy" id="34073"/>
    <lineage>
        <taxon>Bacteria</taxon>
        <taxon>Pseudomonadati</taxon>
        <taxon>Pseudomonadota</taxon>
        <taxon>Betaproteobacteria</taxon>
        <taxon>Burkholderiales</taxon>
        <taxon>Comamonadaceae</taxon>
        <taxon>Variovorax</taxon>
    </lineage>
</organism>